<dbReference type="InterPro" id="IPR044068">
    <property type="entry name" value="CB"/>
</dbReference>
<evidence type="ECO:0000259" key="4">
    <source>
        <dbReference type="PROSITE" id="PS51900"/>
    </source>
</evidence>
<dbReference type="Proteomes" id="UP000234503">
    <property type="component" value="Unassembled WGS sequence"/>
</dbReference>
<dbReference type="Pfam" id="PF12834">
    <property type="entry name" value="Phage_int_SAM_2"/>
    <property type="match status" value="1"/>
</dbReference>
<dbReference type="Pfam" id="PF12835">
    <property type="entry name" value="Integrase_1"/>
    <property type="match status" value="1"/>
</dbReference>
<dbReference type="GO" id="GO:0003677">
    <property type="term" value="F:DNA binding"/>
    <property type="evidence" value="ECO:0007669"/>
    <property type="project" value="UniProtKB-UniRule"/>
</dbReference>
<sequence>MSGKLGKQLVTLARQGGGSFKTVSDRSKIASRFSERLATLNIQIRDVSHIKTKHIENYIRSRQDESISSRTLQNEMAALRSILSQGGRNVLANPAHEKLSNQALNISGASREGTKVAIPDERLKEIVLTVSEKDRGIALGVQLARYIGLRAEETVQSAKSLKTWRKSLEAGNDNVRVVFGSKGGRPRDATVFEKAKVVKLLNEAIQYIEKNNGKLIDKPTLHQALDRYHNVLRESGMTGIHAPHSLRYAYSQDAVNHHLENGMSRKEAEALVSMDLGHGDGRGAYVARVYNRTDEPDE</sequence>
<dbReference type="SUPFAM" id="SSF56349">
    <property type="entry name" value="DNA breaking-rejoining enzymes"/>
    <property type="match status" value="1"/>
</dbReference>
<dbReference type="InterPro" id="IPR010998">
    <property type="entry name" value="Integrase_recombinase_N"/>
</dbReference>
<dbReference type="OrthoDB" id="6441149at2"/>
<keyword evidence="6" id="KW-1185">Reference proteome</keyword>
<dbReference type="PROSITE" id="PS51900">
    <property type="entry name" value="CB"/>
    <property type="match status" value="1"/>
</dbReference>
<evidence type="ECO:0000256" key="1">
    <source>
        <dbReference type="ARBA" id="ARBA00022908"/>
    </source>
</evidence>
<protein>
    <submittedName>
        <fullName evidence="5">DNA-binding protein</fullName>
    </submittedName>
</protein>
<evidence type="ECO:0000313" key="6">
    <source>
        <dbReference type="Proteomes" id="UP000234503"/>
    </source>
</evidence>
<proteinExistence type="predicted"/>
<dbReference type="GO" id="GO:0015074">
    <property type="term" value="P:DNA integration"/>
    <property type="evidence" value="ECO:0007669"/>
    <property type="project" value="UniProtKB-KW"/>
</dbReference>
<reference evidence="5 6" key="1">
    <citation type="submission" date="2017-12" db="EMBL/GenBank/DDBJ databases">
        <title>Characterization of six clinical isolates of Enterochimera gen. nov., a novel genus of the Yersiniaciae family and the three species Enterochimera arupensis sp. nov., Enterochimera coloradensis sp. nov, and Enterochimera californica sp. nov.</title>
        <authorList>
            <person name="Rossi A."/>
            <person name="Fisher M."/>
        </authorList>
    </citation>
    <scope>NUCLEOTIDE SEQUENCE [LARGE SCALE GENOMIC DNA]</scope>
    <source>
        <strain evidence="6">2016-Iso4</strain>
    </source>
</reference>
<name>A0A2N5DTR6_9GAMM</name>
<accession>A0A2N5DTR6</accession>
<dbReference type="InterPro" id="IPR024456">
    <property type="entry name" value="Integrase_catalytic_putative"/>
</dbReference>
<comment type="caution">
    <text evidence="5">The sequence shown here is derived from an EMBL/GenBank/DDBJ whole genome shotgun (WGS) entry which is preliminary data.</text>
</comment>
<evidence type="ECO:0000256" key="2">
    <source>
        <dbReference type="ARBA" id="ARBA00023125"/>
    </source>
</evidence>
<evidence type="ECO:0000256" key="3">
    <source>
        <dbReference type="PROSITE-ProRule" id="PRU01248"/>
    </source>
</evidence>
<dbReference type="RefSeq" id="WP_101826829.1">
    <property type="nucleotide sequence ID" value="NZ_PJZH01000037.1"/>
</dbReference>
<gene>
    <name evidence="5" type="ORF">CYR32_19775</name>
</gene>
<organism evidence="5 6">
    <name type="scientific">Chimaeribacter coloradensis</name>
    <dbReference type="NCBI Taxonomy" id="2060068"/>
    <lineage>
        <taxon>Bacteria</taxon>
        <taxon>Pseudomonadati</taxon>
        <taxon>Pseudomonadota</taxon>
        <taxon>Gammaproteobacteria</taxon>
        <taxon>Enterobacterales</taxon>
        <taxon>Yersiniaceae</taxon>
        <taxon>Chimaeribacter</taxon>
    </lineage>
</organism>
<dbReference type="Gene3D" id="1.10.150.130">
    <property type="match status" value="1"/>
</dbReference>
<keyword evidence="1" id="KW-0229">DNA integration</keyword>
<dbReference type="EMBL" id="PJZH01000037">
    <property type="protein sequence ID" value="PLR29956.1"/>
    <property type="molecule type" value="Genomic_DNA"/>
</dbReference>
<feature type="domain" description="Core-binding (CB)" evidence="4">
    <location>
        <begin position="1"/>
        <end position="87"/>
    </location>
</feature>
<dbReference type="AlphaFoldDB" id="A0A2N5DTR6"/>
<dbReference type="InterPro" id="IPR011010">
    <property type="entry name" value="DNA_brk_join_enz"/>
</dbReference>
<keyword evidence="2 3" id="KW-0238">DNA-binding</keyword>
<evidence type="ECO:0000313" key="5">
    <source>
        <dbReference type="EMBL" id="PLR29956.1"/>
    </source>
</evidence>
<dbReference type="InterPro" id="IPR024457">
    <property type="entry name" value="Putative_integrase_N"/>
</dbReference>